<comment type="caution">
    <text evidence="1">The sequence shown here is derived from an EMBL/GenBank/DDBJ whole genome shotgun (WGS) entry which is preliminary data.</text>
</comment>
<evidence type="ECO:0000313" key="1">
    <source>
        <dbReference type="EMBL" id="MBB4675850.1"/>
    </source>
</evidence>
<keyword evidence="2" id="KW-1185">Reference proteome</keyword>
<dbReference type="RefSeq" id="WP_185001753.1">
    <property type="nucleotide sequence ID" value="NZ_BAAAUI010000022.1"/>
</dbReference>
<name>A0A7W7C7A2_9PSEU</name>
<proteinExistence type="predicted"/>
<protein>
    <submittedName>
        <fullName evidence="1">Uncharacterized protein</fullName>
    </submittedName>
</protein>
<dbReference type="AlphaFoldDB" id="A0A7W7C7A2"/>
<dbReference type="EMBL" id="JACHMH010000001">
    <property type="protein sequence ID" value="MBB4675850.1"/>
    <property type="molecule type" value="Genomic_DNA"/>
</dbReference>
<dbReference type="Proteomes" id="UP000533598">
    <property type="component" value="Unassembled WGS sequence"/>
</dbReference>
<sequence>MLQVSTRPLAALFGMRCEELPRPRLHKLSMIIPIPRAHDPAQLTLDLWRKPQAPPPDPRREMVWRLFVVALEVLGGHRPLWQLRPLVSRRVFESFLARRPGGPVSYRLRTVHVHSPVWRVIEANGTATRAGRVRAIAGRLECRDEEWVATALALL</sequence>
<dbReference type="Pfam" id="PF20060">
    <property type="entry name" value="DUF6459"/>
    <property type="match status" value="1"/>
</dbReference>
<dbReference type="InterPro" id="IPR045596">
    <property type="entry name" value="DUF6459"/>
</dbReference>
<evidence type="ECO:0000313" key="2">
    <source>
        <dbReference type="Proteomes" id="UP000533598"/>
    </source>
</evidence>
<reference evidence="1 2" key="1">
    <citation type="submission" date="2020-08" db="EMBL/GenBank/DDBJ databases">
        <title>Sequencing the genomes of 1000 actinobacteria strains.</title>
        <authorList>
            <person name="Klenk H.-P."/>
        </authorList>
    </citation>
    <scope>NUCLEOTIDE SEQUENCE [LARGE SCALE GENOMIC DNA]</scope>
    <source>
        <strain evidence="1 2">DSM 44230</strain>
    </source>
</reference>
<gene>
    <name evidence="1" type="ORF">HNR67_001968</name>
</gene>
<organism evidence="1 2">
    <name type="scientific">Crossiella cryophila</name>
    <dbReference type="NCBI Taxonomy" id="43355"/>
    <lineage>
        <taxon>Bacteria</taxon>
        <taxon>Bacillati</taxon>
        <taxon>Actinomycetota</taxon>
        <taxon>Actinomycetes</taxon>
        <taxon>Pseudonocardiales</taxon>
        <taxon>Pseudonocardiaceae</taxon>
        <taxon>Crossiella</taxon>
    </lineage>
</organism>
<accession>A0A7W7C7A2</accession>